<proteinExistence type="predicted"/>
<dbReference type="EMBL" id="MU853227">
    <property type="protein sequence ID" value="KAK4124133.1"/>
    <property type="molecule type" value="Genomic_DNA"/>
</dbReference>
<dbReference type="PROSITE" id="PS51257">
    <property type="entry name" value="PROKAR_LIPOPROTEIN"/>
    <property type="match status" value="1"/>
</dbReference>
<reference evidence="1" key="1">
    <citation type="journal article" date="2023" name="Mol. Phylogenet. Evol.">
        <title>Genome-scale phylogeny and comparative genomics of the fungal order Sordariales.</title>
        <authorList>
            <person name="Hensen N."/>
            <person name="Bonometti L."/>
            <person name="Westerberg I."/>
            <person name="Brannstrom I.O."/>
            <person name="Guillou S."/>
            <person name="Cros-Aarteil S."/>
            <person name="Calhoun S."/>
            <person name="Haridas S."/>
            <person name="Kuo A."/>
            <person name="Mondo S."/>
            <person name="Pangilinan J."/>
            <person name="Riley R."/>
            <person name="LaButti K."/>
            <person name="Andreopoulos B."/>
            <person name="Lipzen A."/>
            <person name="Chen C."/>
            <person name="Yan M."/>
            <person name="Daum C."/>
            <person name="Ng V."/>
            <person name="Clum A."/>
            <person name="Steindorff A."/>
            <person name="Ohm R.A."/>
            <person name="Martin F."/>
            <person name="Silar P."/>
            <person name="Natvig D.O."/>
            <person name="Lalanne C."/>
            <person name="Gautier V."/>
            <person name="Ament-Velasquez S.L."/>
            <person name="Kruys A."/>
            <person name="Hutchinson M.I."/>
            <person name="Powell A.J."/>
            <person name="Barry K."/>
            <person name="Miller A.N."/>
            <person name="Grigoriev I.V."/>
            <person name="Debuchy R."/>
            <person name="Gladieux P."/>
            <person name="Hiltunen Thoren M."/>
            <person name="Johannesson H."/>
        </authorList>
    </citation>
    <scope>NUCLEOTIDE SEQUENCE</scope>
    <source>
        <strain evidence="1">CBS 731.68</strain>
    </source>
</reference>
<sequence>MDAMAKRHGEDNGSQPAAVAGCKSESLASWALQDAHHDQLATRLSPSSRCHAIGAQSPWNSRFFTHPSHECQESLVVDAETIMRYACAAPGGFSRCRMTVS</sequence>
<dbReference type="RefSeq" id="XP_062647904.1">
    <property type="nucleotide sequence ID" value="XM_062787095.1"/>
</dbReference>
<dbReference type="AlphaFoldDB" id="A0AAN6Z438"/>
<dbReference type="GeneID" id="87823865"/>
<organism evidence="1 2">
    <name type="scientific">Parathielavia appendiculata</name>
    <dbReference type="NCBI Taxonomy" id="2587402"/>
    <lineage>
        <taxon>Eukaryota</taxon>
        <taxon>Fungi</taxon>
        <taxon>Dikarya</taxon>
        <taxon>Ascomycota</taxon>
        <taxon>Pezizomycotina</taxon>
        <taxon>Sordariomycetes</taxon>
        <taxon>Sordariomycetidae</taxon>
        <taxon>Sordariales</taxon>
        <taxon>Chaetomiaceae</taxon>
        <taxon>Parathielavia</taxon>
    </lineage>
</organism>
<dbReference type="Proteomes" id="UP001302602">
    <property type="component" value="Unassembled WGS sequence"/>
</dbReference>
<protein>
    <submittedName>
        <fullName evidence="1">Uncharacterized protein</fullName>
    </submittedName>
</protein>
<keyword evidence="2" id="KW-1185">Reference proteome</keyword>
<gene>
    <name evidence="1" type="ORF">N657DRAFT_377306</name>
</gene>
<evidence type="ECO:0000313" key="2">
    <source>
        <dbReference type="Proteomes" id="UP001302602"/>
    </source>
</evidence>
<comment type="caution">
    <text evidence="1">The sequence shown here is derived from an EMBL/GenBank/DDBJ whole genome shotgun (WGS) entry which is preliminary data.</text>
</comment>
<accession>A0AAN6Z438</accession>
<name>A0AAN6Z438_9PEZI</name>
<reference evidence="1" key="2">
    <citation type="submission" date="2023-05" db="EMBL/GenBank/DDBJ databases">
        <authorList>
            <consortium name="Lawrence Berkeley National Laboratory"/>
            <person name="Steindorff A."/>
            <person name="Hensen N."/>
            <person name="Bonometti L."/>
            <person name="Westerberg I."/>
            <person name="Brannstrom I.O."/>
            <person name="Guillou S."/>
            <person name="Cros-Aarteil S."/>
            <person name="Calhoun S."/>
            <person name="Haridas S."/>
            <person name="Kuo A."/>
            <person name="Mondo S."/>
            <person name="Pangilinan J."/>
            <person name="Riley R."/>
            <person name="Labutti K."/>
            <person name="Andreopoulos B."/>
            <person name="Lipzen A."/>
            <person name="Chen C."/>
            <person name="Yanf M."/>
            <person name="Daum C."/>
            <person name="Ng V."/>
            <person name="Clum A."/>
            <person name="Ohm R."/>
            <person name="Martin F."/>
            <person name="Silar P."/>
            <person name="Natvig D."/>
            <person name="Lalanne C."/>
            <person name="Gautier V."/>
            <person name="Ament-Velasquez S.L."/>
            <person name="Kruys A."/>
            <person name="Hutchinson M.I."/>
            <person name="Powell A.J."/>
            <person name="Barry K."/>
            <person name="Miller A.N."/>
            <person name="Grigoriev I.V."/>
            <person name="Debuchy R."/>
            <person name="Gladieux P."/>
            <person name="Thoren M.H."/>
            <person name="Johannesson H."/>
        </authorList>
    </citation>
    <scope>NUCLEOTIDE SEQUENCE</scope>
    <source>
        <strain evidence="1">CBS 731.68</strain>
    </source>
</reference>
<evidence type="ECO:0000313" key="1">
    <source>
        <dbReference type="EMBL" id="KAK4124133.1"/>
    </source>
</evidence>